<sequence length="155" mass="17229">MARSLSPSLSLSRYRFAAASLLLPSSQTIFIRSQSSNRRSNSNHLGVIYEIDIAADPLVNKLEDAVHRIMVRRSAPDWLPFVPGASFWVPPPRSQSHGIAKLVEKLANPISDEESISISSVRGWPCSDYFIKGVKPQSVETEMTSNTAYHSEDEE</sequence>
<dbReference type="GeneID" id="844226"/>
<protein>
    <submittedName>
        <fullName evidence="3">Uncharacterized protein</fullName>
    </submittedName>
</protein>
<dbReference type="AlphaFoldDB" id="A0A384KNT9"/>
<dbReference type="KEGG" id="ath:AT1G78890"/>
<proteinExistence type="predicted"/>
<evidence type="ECO:0000313" key="2">
    <source>
        <dbReference type="EMBL" id="CAA0341912.1"/>
    </source>
</evidence>
<name>A0A384KNT9_ARATH</name>
<evidence type="ECO:0000313" key="6">
    <source>
        <dbReference type="Proteomes" id="UP000426265"/>
    </source>
</evidence>
<evidence type="ECO:0000313" key="4">
    <source>
        <dbReference type="EMBL" id="VYS51465.1"/>
    </source>
</evidence>
<dbReference type="Proteomes" id="UP000434276">
    <property type="component" value="Unassembled WGS sequence"/>
</dbReference>
<dbReference type="SMR" id="A0A384KNT9"/>
<evidence type="ECO:0000313" key="5">
    <source>
        <dbReference type="Proteomes" id="UP000078284"/>
    </source>
</evidence>
<reference evidence="5" key="1">
    <citation type="journal article" date="2016" name="Proc. Natl. Acad. Sci. U.S.A.">
        <title>Chromosome-level assembly of Arabidopsis thaliana Ler reveals the extent of translocation and inversion polymorphisms.</title>
        <authorList>
            <person name="Zapata L."/>
            <person name="Ding J."/>
            <person name="Willing E.M."/>
            <person name="Hartwig B."/>
            <person name="Bezdan D."/>
            <person name="Jiao W.B."/>
            <person name="Patel V."/>
            <person name="Velikkakam James G."/>
            <person name="Koornneef M."/>
            <person name="Ossowski S."/>
            <person name="Schneeberger K."/>
        </authorList>
    </citation>
    <scope>NUCLEOTIDE SEQUENCE [LARGE SCALE GENOMIC DNA]</scope>
    <source>
        <strain evidence="5">cv. Landsberg erecta</strain>
    </source>
</reference>
<dbReference type="ExpressionAtlas" id="A0A384KNT9">
    <property type="expression patterns" value="baseline and differential"/>
</dbReference>
<dbReference type="PANTHER" id="PTHR33972">
    <property type="entry name" value="EXPRESSED PROTEIN"/>
    <property type="match status" value="1"/>
</dbReference>
<dbReference type="OrthoDB" id="1095098at2759"/>
<dbReference type="Proteomes" id="UP000078284">
    <property type="component" value="Chromosome 1"/>
</dbReference>
<dbReference type="EMBL" id="LUHQ01000001">
    <property type="protein sequence ID" value="OAP15035.1"/>
    <property type="molecule type" value="Genomic_DNA"/>
</dbReference>
<evidence type="ECO:0000313" key="1">
    <source>
        <dbReference type="Araport" id="AT1G78890"/>
    </source>
</evidence>
<accession>A0A384KNT9</accession>
<dbReference type="OMA" id="TIFIRSQ"/>
<evidence type="ECO:0000313" key="7">
    <source>
        <dbReference type="Proteomes" id="UP000434276"/>
    </source>
</evidence>
<evidence type="ECO:0000313" key="3">
    <source>
        <dbReference type="EMBL" id="OAP15035.1"/>
    </source>
</evidence>
<organism evidence="3 5">
    <name type="scientific">Arabidopsis thaliana</name>
    <name type="common">Mouse-ear cress</name>
    <dbReference type="NCBI Taxonomy" id="3702"/>
    <lineage>
        <taxon>Eukaryota</taxon>
        <taxon>Viridiplantae</taxon>
        <taxon>Streptophyta</taxon>
        <taxon>Embryophyta</taxon>
        <taxon>Tracheophyta</taxon>
        <taxon>Spermatophyta</taxon>
        <taxon>Magnoliopsida</taxon>
        <taxon>eudicotyledons</taxon>
        <taxon>Gunneridae</taxon>
        <taxon>Pentapetalae</taxon>
        <taxon>rosids</taxon>
        <taxon>malvids</taxon>
        <taxon>Brassicales</taxon>
        <taxon>Brassicaceae</taxon>
        <taxon>Camelineae</taxon>
        <taxon>Arabidopsis</taxon>
    </lineage>
</organism>
<dbReference type="PANTHER" id="PTHR33972:SF23">
    <property type="match status" value="1"/>
</dbReference>
<dbReference type="Araport" id="AT1G78890"/>
<dbReference type="EMBL" id="CACSHJ010000087">
    <property type="protein sequence ID" value="CAA0341912.1"/>
    <property type="molecule type" value="Genomic_DNA"/>
</dbReference>
<reference evidence="3" key="2">
    <citation type="submission" date="2016-03" db="EMBL/GenBank/DDBJ databases">
        <title>Full-length assembly of Arabidopsis thaliana Ler reveals the complement of translocations and inversions.</title>
        <authorList>
            <person name="Zapata L."/>
            <person name="Schneeberger K."/>
            <person name="Ossowski S."/>
        </authorList>
    </citation>
    <scope>NUCLEOTIDE SEQUENCE [LARGE SCALE GENOMIC DNA]</scope>
    <source>
        <tissue evidence="3">Leaf</tissue>
    </source>
</reference>
<gene>
    <name evidence="1" type="ordered locus">At1g78890</name>
    <name evidence="3" type="ordered locus">AXX17_At1g73570</name>
    <name evidence="4" type="ORF">AN1_LOCUS6933</name>
    <name evidence="2" type="ORF">C24_LOCUS6819</name>
</gene>
<dbReference type="Proteomes" id="UP000426265">
    <property type="component" value="Unassembled WGS sequence"/>
</dbReference>
<dbReference type="EMBL" id="CACRSJ010000104">
    <property type="protein sequence ID" value="VYS51465.1"/>
    <property type="molecule type" value="Genomic_DNA"/>
</dbReference>
<reference evidence="4 6" key="3">
    <citation type="submission" date="2019-11" db="EMBL/GenBank/DDBJ databases">
        <authorList>
            <person name="Jiao W.-B."/>
            <person name="Schneeberger K."/>
        </authorList>
    </citation>
    <scope>NUCLEOTIDE SEQUENCE [LARGE SCALE GENOMIC DNA]</scope>
    <source>
        <strain evidence="6">cv. An-1</strain>
        <strain evidence="7">cv. C24</strain>
    </source>
</reference>